<dbReference type="GO" id="GO:0004788">
    <property type="term" value="F:thiamine diphosphokinase activity"/>
    <property type="evidence" value="ECO:0007669"/>
    <property type="project" value="InterPro"/>
</dbReference>
<comment type="caution">
    <text evidence="6">The sequence shown here is derived from an EMBL/GenBank/DDBJ whole genome shotgun (WGS) entry which is preliminary data.</text>
</comment>
<organism evidence="6">
    <name type="scientific">marine sediment metagenome</name>
    <dbReference type="NCBI Taxonomy" id="412755"/>
    <lineage>
        <taxon>unclassified sequences</taxon>
        <taxon>metagenomes</taxon>
        <taxon>ecological metagenomes</taxon>
    </lineage>
</organism>
<dbReference type="InterPro" id="IPR006282">
    <property type="entry name" value="Thi_PPkinase"/>
</dbReference>
<evidence type="ECO:0000256" key="4">
    <source>
        <dbReference type="ARBA" id="ARBA00022840"/>
    </source>
</evidence>
<accession>A0A0F9KA91</accession>
<protein>
    <recommendedName>
        <fullName evidence="5">Thiamin pyrophosphokinase catalytic domain-containing protein</fullName>
    </recommendedName>
</protein>
<dbReference type="SUPFAM" id="SSF63862">
    <property type="entry name" value="Thiamin pyrophosphokinase, substrate-binding domain"/>
    <property type="match status" value="1"/>
</dbReference>
<dbReference type="EMBL" id="LAZR01009609">
    <property type="protein sequence ID" value="KKM71591.1"/>
    <property type="molecule type" value="Genomic_DNA"/>
</dbReference>
<dbReference type="InterPro" id="IPR036371">
    <property type="entry name" value="TPK_B1-bd_sf"/>
</dbReference>
<dbReference type="InterPro" id="IPR007371">
    <property type="entry name" value="TPK_catalytic"/>
</dbReference>
<sequence length="231" mass="26102">MVHKILNSYKSIIFLNGDFPNKKLFDFIDLNVTIIAADGASDKLKNYSINPNFNIGDGDSIGEKKSNSFIKILDQNKTDFEKAIIFAKKLNLLPSLVLGFGGGEIDHIIGNAQIMTKYSDKKELFFLDTYPTINGFGTKLGVVLNNEFNIKLNIGSTITIIPFKESLITTQGLKWDLKEKRINSNFFSLRNYNISKIVTFKLKKGRALIILDITKNISSLKKQLKRILFNI</sequence>
<proteinExistence type="predicted"/>
<keyword evidence="3" id="KW-0418">Kinase</keyword>
<dbReference type="GO" id="GO:0005524">
    <property type="term" value="F:ATP binding"/>
    <property type="evidence" value="ECO:0007669"/>
    <property type="project" value="UniProtKB-KW"/>
</dbReference>
<dbReference type="Gene3D" id="3.40.50.10240">
    <property type="entry name" value="Thiamin pyrophosphokinase, catalytic domain"/>
    <property type="match status" value="1"/>
</dbReference>
<keyword evidence="1" id="KW-0808">Transferase</keyword>
<evidence type="ECO:0000313" key="6">
    <source>
        <dbReference type="EMBL" id="KKM71591.1"/>
    </source>
</evidence>
<dbReference type="InterPro" id="IPR053149">
    <property type="entry name" value="TPK"/>
</dbReference>
<dbReference type="GO" id="GO:0016301">
    <property type="term" value="F:kinase activity"/>
    <property type="evidence" value="ECO:0007669"/>
    <property type="project" value="UniProtKB-KW"/>
</dbReference>
<dbReference type="GO" id="GO:0006772">
    <property type="term" value="P:thiamine metabolic process"/>
    <property type="evidence" value="ECO:0007669"/>
    <property type="project" value="InterPro"/>
</dbReference>
<keyword evidence="4" id="KW-0067">ATP-binding</keyword>
<dbReference type="SUPFAM" id="SSF63999">
    <property type="entry name" value="Thiamin pyrophosphokinase, catalytic domain"/>
    <property type="match status" value="1"/>
</dbReference>
<evidence type="ECO:0000256" key="1">
    <source>
        <dbReference type="ARBA" id="ARBA00022679"/>
    </source>
</evidence>
<reference evidence="6" key="1">
    <citation type="journal article" date="2015" name="Nature">
        <title>Complex archaea that bridge the gap between prokaryotes and eukaryotes.</title>
        <authorList>
            <person name="Spang A."/>
            <person name="Saw J.H."/>
            <person name="Jorgensen S.L."/>
            <person name="Zaremba-Niedzwiedzka K."/>
            <person name="Martijn J."/>
            <person name="Lind A.E."/>
            <person name="van Eijk R."/>
            <person name="Schleper C."/>
            <person name="Guy L."/>
            <person name="Ettema T.J."/>
        </authorList>
    </citation>
    <scope>NUCLEOTIDE SEQUENCE</scope>
</reference>
<dbReference type="PANTHER" id="PTHR41299">
    <property type="entry name" value="THIAMINE PYROPHOSPHOKINASE"/>
    <property type="match status" value="1"/>
</dbReference>
<gene>
    <name evidence="6" type="ORF">LCGC14_1429080</name>
</gene>
<keyword evidence="2" id="KW-0547">Nucleotide-binding</keyword>
<dbReference type="GO" id="GO:0009229">
    <property type="term" value="P:thiamine diphosphate biosynthetic process"/>
    <property type="evidence" value="ECO:0007669"/>
    <property type="project" value="InterPro"/>
</dbReference>
<dbReference type="InterPro" id="IPR036759">
    <property type="entry name" value="TPK_catalytic_sf"/>
</dbReference>
<evidence type="ECO:0000256" key="2">
    <source>
        <dbReference type="ARBA" id="ARBA00022741"/>
    </source>
</evidence>
<feature type="domain" description="Thiamin pyrophosphokinase catalytic" evidence="5">
    <location>
        <begin position="33"/>
        <end position="121"/>
    </location>
</feature>
<name>A0A0F9KA91_9ZZZZ</name>
<evidence type="ECO:0000259" key="5">
    <source>
        <dbReference type="Pfam" id="PF04263"/>
    </source>
</evidence>
<dbReference type="Pfam" id="PF04263">
    <property type="entry name" value="TPK_catalytic"/>
    <property type="match status" value="1"/>
</dbReference>
<dbReference type="AlphaFoldDB" id="A0A0F9KA91"/>
<dbReference type="NCBIfam" id="TIGR01378">
    <property type="entry name" value="thi_PPkinase"/>
    <property type="match status" value="1"/>
</dbReference>
<dbReference type="PANTHER" id="PTHR41299:SF1">
    <property type="entry name" value="THIAMINE PYROPHOSPHOKINASE"/>
    <property type="match status" value="1"/>
</dbReference>
<evidence type="ECO:0000256" key="3">
    <source>
        <dbReference type="ARBA" id="ARBA00022777"/>
    </source>
</evidence>
<dbReference type="CDD" id="cd07995">
    <property type="entry name" value="TPK"/>
    <property type="match status" value="1"/>
</dbReference>